<proteinExistence type="predicted"/>
<gene>
    <name evidence="2" type="ORF">GCM10010339_13600</name>
</gene>
<evidence type="ECO:0000313" key="3">
    <source>
        <dbReference type="Proteomes" id="UP000655443"/>
    </source>
</evidence>
<comment type="caution">
    <text evidence="2">The sequence shown here is derived from an EMBL/GenBank/DDBJ whole genome shotgun (WGS) entry which is preliminary data.</text>
</comment>
<keyword evidence="3" id="KW-1185">Reference proteome</keyword>
<reference evidence="2" key="2">
    <citation type="submission" date="2020-09" db="EMBL/GenBank/DDBJ databases">
        <authorList>
            <person name="Sun Q."/>
            <person name="Ohkuma M."/>
        </authorList>
    </citation>
    <scope>NUCLEOTIDE SEQUENCE</scope>
    <source>
        <strain evidence="2">JCM 4714</strain>
    </source>
</reference>
<evidence type="ECO:0000313" key="2">
    <source>
        <dbReference type="EMBL" id="GHE00077.1"/>
    </source>
</evidence>
<protein>
    <submittedName>
        <fullName evidence="2">Uncharacterized protein</fullName>
    </submittedName>
</protein>
<accession>A0A918YFA7</accession>
<reference evidence="2" key="1">
    <citation type="journal article" date="2014" name="Int. J. Syst. Evol. Microbiol.">
        <title>Complete genome sequence of Corynebacterium casei LMG S-19264T (=DSM 44701T), isolated from a smear-ripened cheese.</title>
        <authorList>
            <consortium name="US DOE Joint Genome Institute (JGI-PGF)"/>
            <person name="Walter F."/>
            <person name="Albersmeier A."/>
            <person name="Kalinowski J."/>
            <person name="Ruckert C."/>
        </authorList>
    </citation>
    <scope>NUCLEOTIDE SEQUENCE</scope>
    <source>
        <strain evidence="2">JCM 4714</strain>
    </source>
</reference>
<dbReference type="AlphaFoldDB" id="A0A918YFA7"/>
<dbReference type="EMBL" id="BMVG01000002">
    <property type="protein sequence ID" value="GHE00077.1"/>
    <property type="molecule type" value="Genomic_DNA"/>
</dbReference>
<organism evidence="2 3">
    <name type="scientific">Streptomyces alanosinicus</name>
    <dbReference type="NCBI Taxonomy" id="68171"/>
    <lineage>
        <taxon>Bacteria</taxon>
        <taxon>Bacillati</taxon>
        <taxon>Actinomycetota</taxon>
        <taxon>Actinomycetes</taxon>
        <taxon>Kitasatosporales</taxon>
        <taxon>Streptomycetaceae</taxon>
        <taxon>Streptomyces</taxon>
    </lineage>
</organism>
<sequence length="84" mass="9158">MSAAQAAEETAEDAREAAQKCGERVHMKLQSHSGYYGLKTIGPLSEERPGSRDHSYEQAQTFPQWIKLRGQGAGRPEGAQAAGW</sequence>
<feature type="region of interest" description="Disordered" evidence="1">
    <location>
        <begin position="1"/>
        <end position="20"/>
    </location>
</feature>
<evidence type="ECO:0000256" key="1">
    <source>
        <dbReference type="SAM" id="MobiDB-lite"/>
    </source>
</evidence>
<dbReference type="Proteomes" id="UP000655443">
    <property type="component" value="Unassembled WGS sequence"/>
</dbReference>
<feature type="region of interest" description="Disordered" evidence="1">
    <location>
        <begin position="36"/>
        <end position="58"/>
    </location>
</feature>
<feature type="compositionally biased region" description="Basic and acidic residues" evidence="1">
    <location>
        <begin position="45"/>
        <end position="56"/>
    </location>
</feature>
<name>A0A918YFA7_9ACTN</name>